<evidence type="ECO:0000313" key="3">
    <source>
        <dbReference type="EMBL" id="MCG2430173.1"/>
    </source>
</evidence>
<accession>A0A9X1QYE9</accession>
<dbReference type="EMBL" id="JAIRBB010000002">
    <property type="protein sequence ID" value="MCG2430173.1"/>
    <property type="molecule type" value="Genomic_DNA"/>
</dbReference>
<comment type="caution">
    <text evidence="3">The sequence shown here is derived from an EMBL/GenBank/DDBJ whole genome shotgun (WGS) entry which is preliminary data.</text>
</comment>
<feature type="chain" id="PRO_5040785731" description="DUF4129 domain-containing protein" evidence="2">
    <location>
        <begin position="20"/>
        <end position="241"/>
    </location>
</feature>
<evidence type="ECO:0008006" key="5">
    <source>
        <dbReference type="Google" id="ProtNLM"/>
    </source>
</evidence>
<reference evidence="3" key="1">
    <citation type="submission" date="2021-09" db="EMBL/GenBank/DDBJ databases">
        <title>Genome of Aequorivita sp. strain F64183.</title>
        <authorList>
            <person name="Wang Y."/>
        </authorList>
    </citation>
    <scope>NUCLEOTIDE SEQUENCE</scope>
    <source>
        <strain evidence="3">F64183</strain>
    </source>
</reference>
<dbReference type="RefSeq" id="WP_237606901.1">
    <property type="nucleotide sequence ID" value="NZ_JAIRBB010000002.1"/>
</dbReference>
<evidence type="ECO:0000256" key="2">
    <source>
        <dbReference type="SAM" id="SignalP"/>
    </source>
</evidence>
<feature type="signal peptide" evidence="2">
    <location>
        <begin position="1"/>
        <end position="19"/>
    </location>
</feature>
<evidence type="ECO:0000313" key="4">
    <source>
        <dbReference type="Proteomes" id="UP001139462"/>
    </source>
</evidence>
<keyword evidence="1" id="KW-1133">Transmembrane helix</keyword>
<protein>
    <recommendedName>
        <fullName evidence="5">DUF4129 domain-containing protein</fullName>
    </recommendedName>
</protein>
<gene>
    <name evidence="3" type="ORF">K8344_03500</name>
</gene>
<organism evidence="3 4">
    <name type="scientific">Aequorivita xiaoshiensis</name>
    <dbReference type="NCBI Taxonomy" id="2874476"/>
    <lineage>
        <taxon>Bacteria</taxon>
        <taxon>Pseudomonadati</taxon>
        <taxon>Bacteroidota</taxon>
        <taxon>Flavobacteriia</taxon>
        <taxon>Flavobacteriales</taxon>
        <taxon>Flavobacteriaceae</taxon>
        <taxon>Aequorivita</taxon>
    </lineage>
</organism>
<keyword evidence="2" id="KW-0732">Signal</keyword>
<keyword evidence="1" id="KW-0472">Membrane</keyword>
<name>A0A9X1QYE9_9FLAO</name>
<evidence type="ECO:0000256" key="1">
    <source>
        <dbReference type="SAM" id="Phobius"/>
    </source>
</evidence>
<keyword evidence="4" id="KW-1185">Reference proteome</keyword>
<feature type="transmembrane region" description="Helical" evidence="1">
    <location>
        <begin position="95"/>
        <end position="113"/>
    </location>
</feature>
<keyword evidence="1" id="KW-0812">Transmembrane</keyword>
<dbReference type="AlphaFoldDB" id="A0A9X1QYE9"/>
<proteinExistence type="predicted"/>
<dbReference type="Proteomes" id="UP001139462">
    <property type="component" value="Unassembled WGS sequence"/>
</dbReference>
<sequence length="241" mass="28508">MNRFIFISFLLLNSFAATAYVKDSLSVIVENENVVRKQFSEGLSEKYSGRDFDYDKIEGEAENYLGRAINWFFKTLGEIFGFELSPEMFELIKNFIYGLLIFFAIYIIVKLLVGNNASSLFSREKEVIAPLNIKEQHIENVDLDSYIKSALQEENYRLAIRYMYLKSLKLLSQNNFIDWHYEKTNSDYYREIENQNLKEDFKKASYLYDNIWYGEFALNKTGFLSAQRDFERLNQNLNNAR</sequence>